<dbReference type="Proteomes" id="UP000694844">
    <property type="component" value="Chromosome 8"/>
</dbReference>
<dbReference type="RefSeq" id="XP_022297930.1">
    <property type="nucleotide sequence ID" value="XM_022442222.1"/>
</dbReference>
<dbReference type="AlphaFoldDB" id="A0A8B8B3E5"/>
<dbReference type="OrthoDB" id="10064735at2759"/>
<sequence length="742" mass="84118">MTVAAHAHLHVNSRTMDAKRKRGRPKSLTDSARKKRKTEATKHYAKTRVHLGEYLDEWNDLRESLGLNSNPELAGFLLSYHRQHPSHMRTSTPAKPTLPRVSELTVSDISSRGNGSTTETAESGVEELDKSVDIGLSLPKCSQPSTSQPMEFTSRAAEKKKTLSSSFVDPFSLSISIKKTSEEDEDLLDEEYVPDYDVTLGSDEDADIEDVAGGDMVFESEETEVHVEDKPEEHYFGPGITQVLTTEGFGAVFRDEKVLAFEEQLLMLAKTKIDDKCLVKGCSESVAISTKYVGTALYIIWSCSNSHTKHRWCSQPVLNKGLHSGDLVMSAAVLCSGNNFSKVKLMANMINLHLPSPSSFTRIQRTYLVPAIEEKWEEHLENVRSELADREIVLLGDGRMDSPGHCAQYCTYTMMEKDSTKIVALETLDKRETGRKSTNLEKLGFQRSLDDVKSIVNVQEVVTDAHLQIGALMKRQYPEIKHSHDIWHAAKNLGKKIVAAGQEKSCKELLNWNTEIVNHFWHCCKVATTYEEFLDIWVGMLHHVQNEHEWALSYGRMGPGACSHGELTDDRDKDWIEKGSPAHSALTKIVLDKRFLNNVHYYLNFRSTANLEIFNNHILMYASKRIAYSPPVYRARNILAALDYNYSVDLPLLTKDDGSPMYFRTFSKKSGRWTVFQRKVKKTYNHVNDIFFKILKMRLEMEEGMHRPAELSARDPRRLSRTIAPKSPPPTAEIALQKKSRF</sequence>
<name>A0A8B8B3E5_CRAVI</name>
<dbReference type="KEGG" id="cvn:111107178"/>
<dbReference type="PANTHER" id="PTHR31751">
    <property type="entry name" value="SI:CH211-108C17.2-RELATED-RELATED"/>
    <property type="match status" value="1"/>
</dbReference>
<organism evidence="2 3">
    <name type="scientific">Crassostrea virginica</name>
    <name type="common">Eastern oyster</name>
    <dbReference type="NCBI Taxonomy" id="6565"/>
    <lineage>
        <taxon>Eukaryota</taxon>
        <taxon>Metazoa</taxon>
        <taxon>Spiralia</taxon>
        <taxon>Lophotrochozoa</taxon>
        <taxon>Mollusca</taxon>
        <taxon>Bivalvia</taxon>
        <taxon>Autobranchia</taxon>
        <taxon>Pteriomorphia</taxon>
        <taxon>Ostreida</taxon>
        <taxon>Ostreoidea</taxon>
        <taxon>Ostreidae</taxon>
        <taxon>Crassostrea</taxon>
    </lineage>
</organism>
<evidence type="ECO:0000256" key="1">
    <source>
        <dbReference type="SAM" id="MobiDB-lite"/>
    </source>
</evidence>
<dbReference type="PANTHER" id="PTHR31751:SF7">
    <property type="entry name" value="THAP-TYPE DOMAIN-CONTAINING PROTEIN"/>
    <property type="match status" value="1"/>
</dbReference>
<evidence type="ECO:0000313" key="3">
    <source>
        <dbReference type="RefSeq" id="XP_022297930.1"/>
    </source>
</evidence>
<feature type="compositionally biased region" description="Polar residues" evidence="1">
    <location>
        <begin position="104"/>
        <end position="121"/>
    </location>
</feature>
<feature type="region of interest" description="Disordered" evidence="1">
    <location>
        <begin position="1"/>
        <end position="42"/>
    </location>
</feature>
<feature type="region of interest" description="Disordered" evidence="1">
    <location>
        <begin position="84"/>
        <end position="126"/>
    </location>
</feature>
<reference evidence="3" key="1">
    <citation type="submission" date="2025-08" db="UniProtKB">
        <authorList>
            <consortium name="RefSeq"/>
        </authorList>
    </citation>
    <scope>IDENTIFICATION</scope>
    <source>
        <tissue evidence="3">Whole sample</tissue>
    </source>
</reference>
<dbReference type="GeneID" id="111107178"/>
<proteinExistence type="predicted"/>
<feature type="region of interest" description="Disordered" evidence="1">
    <location>
        <begin position="708"/>
        <end position="742"/>
    </location>
</feature>
<evidence type="ECO:0000313" key="2">
    <source>
        <dbReference type="Proteomes" id="UP000694844"/>
    </source>
</evidence>
<accession>A0A8B8B3E5</accession>
<feature type="compositionally biased region" description="Basic residues" evidence="1">
    <location>
        <begin position="33"/>
        <end position="42"/>
    </location>
</feature>
<protein>
    <submittedName>
        <fullName evidence="3">Uncharacterized protein LOC111107178</fullName>
    </submittedName>
</protein>
<gene>
    <name evidence="3" type="primary">LOC111107178</name>
</gene>
<keyword evidence="2" id="KW-1185">Reference proteome</keyword>
<feature type="compositionally biased region" description="Basic and acidic residues" evidence="1">
    <location>
        <begin position="708"/>
        <end position="718"/>
    </location>
</feature>